<protein>
    <recommendedName>
        <fullName evidence="3">DUF2505 domain-containing protein</fullName>
    </recommendedName>
</protein>
<dbReference type="Proteomes" id="UP000184501">
    <property type="component" value="Unassembled WGS sequence"/>
</dbReference>
<organism evidence="1 2">
    <name type="scientific">Streptoalloteichus hindustanus</name>
    <dbReference type="NCBI Taxonomy" id="2017"/>
    <lineage>
        <taxon>Bacteria</taxon>
        <taxon>Bacillati</taxon>
        <taxon>Actinomycetota</taxon>
        <taxon>Actinomycetes</taxon>
        <taxon>Pseudonocardiales</taxon>
        <taxon>Pseudonocardiaceae</taxon>
        <taxon>Streptoalloteichus</taxon>
    </lineage>
</organism>
<accession>A0A1M4U082</accession>
<dbReference type="InterPro" id="IPR019639">
    <property type="entry name" value="DUF2505"/>
</dbReference>
<dbReference type="AlphaFoldDB" id="A0A1M4U082"/>
<dbReference type="STRING" id="2017.SAMN05444320_101251"/>
<reference evidence="1 2" key="1">
    <citation type="submission" date="2016-11" db="EMBL/GenBank/DDBJ databases">
        <authorList>
            <person name="Jaros S."/>
            <person name="Januszkiewicz K."/>
            <person name="Wedrychowicz H."/>
        </authorList>
    </citation>
    <scope>NUCLEOTIDE SEQUENCE [LARGE SCALE GENOMIC DNA]</scope>
    <source>
        <strain evidence="1 2">DSM 44523</strain>
    </source>
</reference>
<name>A0A1M4U082_STRHI</name>
<dbReference type="EMBL" id="FQVN01000001">
    <property type="protein sequence ID" value="SHE49986.1"/>
    <property type="molecule type" value="Genomic_DNA"/>
</dbReference>
<proteinExistence type="predicted"/>
<evidence type="ECO:0000313" key="2">
    <source>
        <dbReference type="Proteomes" id="UP000184501"/>
    </source>
</evidence>
<dbReference type="Pfam" id="PF10698">
    <property type="entry name" value="DUF2505"/>
    <property type="match status" value="1"/>
</dbReference>
<sequence length="187" mass="19439">MLDALGRGVVTTPNGSLRGMATSTETTHRYPRPAAEVLSALVDETYLRARLAALGGAGAELVEHAPAPEGGGKVVLRQGIPGDRLPSFVRSLVSGDLVIERTERWRPAATGASGTVEARVPGAPATIDCAVDLTDEDGGSLARVRLVAKVSVPFVGGKVEKVIVEQVGQLLAAEHAFTVDWLTRGAP</sequence>
<evidence type="ECO:0000313" key="1">
    <source>
        <dbReference type="EMBL" id="SHE49986.1"/>
    </source>
</evidence>
<gene>
    <name evidence="1" type="ORF">SAMN05444320_101251</name>
</gene>
<keyword evidence="2" id="KW-1185">Reference proteome</keyword>
<evidence type="ECO:0008006" key="3">
    <source>
        <dbReference type="Google" id="ProtNLM"/>
    </source>
</evidence>